<dbReference type="EMBL" id="CAKM01000250">
    <property type="protein sequence ID" value="CCJ30421.1"/>
    <property type="molecule type" value="Genomic_DNA"/>
</dbReference>
<protein>
    <submittedName>
        <fullName evidence="2">Uncharacterized protein</fullName>
    </submittedName>
</protein>
<comment type="caution">
    <text evidence="2">The sequence shown here is derived from an EMBL/GenBank/DDBJ whole genome shotgun (WGS) entry which is preliminary data.</text>
</comment>
<dbReference type="Proteomes" id="UP000010422">
    <property type="component" value="Unassembled WGS sequence"/>
</dbReference>
<gene>
    <name evidence="2" type="ORF">PNEJI1_001579</name>
</gene>
<evidence type="ECO:0000256" key="1">
    <source>
        <dbReference type="SAM" id="MobiDB-lite"/>
    </source>
</evidence>
<evidence type="ECO:0000313" key="2">
    <source>
        <dbReference type="EMBL" id="CCJ30421.1"/>
    </source>
</evidence>
<sequence>MSSQNHPTDHQNMHSTIHSNHHDHMSMNMPMTFHCFKNTTLFIKGWVPNNKLQMLSTYKLYWEYKQRAIYLSQQKHSNTCTCSVSIEPTSQHSEVSAAFNMSFFVSLNDYCDDDEYWSINEIICIRIINTQELVHTKGLSFYYCNF</sequence>
<dbReference type="STRING" id="1209962.L0PDG2"/>
<feature type="region of interest" description="Disordered" evidence="1">
    <location>
        <begin position="1"/>
        <end position="20"/>
    </location>
</feature>
<dbReference type="VEuPathDB" id="FungiDB:PNEJI1_001579"/>
<evidence type="ECO:0000313" key="3">
    <source>
        <dbReference type="Proteomes" id="UP000010422"/>
    </source>
</evidence>
<organism evidence="3">
    <name type="scientific">Pneumocystis jirovecii</name>
    <name type="common">Human pneumocystis pneumonia agent</name>
    <dbReference type="NCBI Taxonomy" id="42068"/>
    <lineage>
        <taxon>Eukaryota</taxon>
        <taxon>Fungi</taxon>
        <taxon>Dikarya</taxon>
        <taxon>Ascomycota</taxon>
        <taxon>Taphrinomycotina</taxon>
        <taxon>Pneumocystomycetes</taxon>
        <taxon>Pneumocystaceae</taxon>
        <taxon>Pneumocystis</taxon>
    </lineage>
</organism>
<dbReference type="InParanoid" id="L0PDG2"/>
<proteinExistence type="predicted"/>
<name>L0PDG2_PNEJI</name>
<dbReference type="AlphaFoldDB" id="L0PDG2"/>
<accession>L0PDG2</accession>
<reference evidence="2 3" key="1">
    <citation type="journal article" date="2012" name="MBio">
        <title>De novo assembly of the Pneumocystis jirovecii genome from a single bronchoalveolar lavage fluid specimen from a patient.</title>
        <authorList>
            <person name="Cisse O.H."/>
            <person name="Pagni M."/>
            <person name="Hauser P.M."/>
        </authorList>
    </citation>
    <scope>NUCLEOTIDE SEQUENCE [LARGE SCALE GENOMIC DNA]</scope>
    <source>
        <strain evidence="2 3">SE8</strain>
    </source>
</reference>